<keyword evidence="1" id="KW-0645">Protease</keyword>
<dbReference type="Proteomes" id="UP000467841">
    <property type="component" value="Unassembled WGS sequence"/>
</dbReference>
<dbReference type="InterPro" id="IPR001584">
    <property type="entry name" value="Integrase_cat-core"/>
</dbReference>
<dbReference type="Pfam" id="PF22936">
    <property type="entry name" value="Pol_BBD"/>
    <property type="match status" value="1"/>
</dbReference>
<keyword evidence="1" id="KW-0378">Hydrolase</keyword>
<dbReference type="GO" id="GO:0008270">
    <property type="term" value="F:zinc ion binding"/>
    <property type="evidence" value="ECO:0007669"/>
    <property type="project" value="UniProtKB-KW"/>
</dbReference>
<dbReference type="SUPFAM" id="SSF56672">
    <property type="entry name" value="DNA/RNA polymerases"/>
    <property type="match status" value="1"/>
</dbReference>
<evidence type="ECO:0000313" key="6">
    <source>
        <dbReference type="EMBL" id="CAA7037663.1"/>
    </source>
</evidence>
<dbReference type="Pfam" id="PF07727">
    <property type="entry name" value="RVT_2"/>
    <property type="match status" value="1"/>
</dbReference>
<dbReference type="Pfam" id="PF13976">
    <property type="entry name" value="gag_pre-integrs"/>
    <property type="match status" value="1"/>
</dbReference>
<evidence type="ECO:0008006" key="8">
    <source>
        <dbReference type="Google" id="ProtNLM"/>
    </source>
</evidence>
<dbReference type="PANTHER" id="PTHR47481">
    <property type="match status" value="1"/>
</dbReference>
<dbReference type="PROSITE" id="PS50158">
    <property type="entry name" value="ZF_CCHC"/>
    <property type="match status" value="1"/>
</dbReference>
<protein>
    <recommendedName>
        <fullName evidence="8">Integrase catalytic domain-containing protein</fullName>
    </recommendedName>
</protein>
<dbReference type="InterPro" id="IPR001878">
    <property type="entry name" value="Znf_CCHC"/>
</dbReference>
<feature type="compositionally biased region" description="Pro residues" evidence="3">
    <location>
        <begin position="876"/>
        <end position="889"/>
    </location>
</feature>
<gene>
    <name evidence="6" type="ORF">MERR_LOCUS24898</name>
</gene>
<evidence type="ECO:0000259" key="5">
    <source>
        <dbReference type="PROSITE" id="PS50994"/>
    </source>
</evidence>
<feature type="compositionally biased region" description="Low complexity" evidence="3">
    <location>
        <begin position="786"/>
        <end position="875"/>
    </location>
</feature>
<dbReference type="InterPro" id="IPR054722">
    <property type="entry name" value="PolX-like_BBD"/>
</dbReference>
<dbReference type="AlphaFoldDB" id="A0A6D2JD59"/>
<dbReference type="InterPro" id="IPR025724">
    <property type="entry name" value="GAG-pre-integrase_dom"/>
</dbReference>
<dbReference type="GO" id="GO:0004190">
    <property type="term" value="F:aspartic-type endopeptidase activity"/>
    <property type="evidence" value="ECO:0007669"/>
    <property type="project" value="UniProtKB-KW"/>
</dbReference>
<organism evidence="6 7">
    <name type="scientific">Microthlaspi erraticum</name>
    <dbReference type="NCBI Taxonomy" id="1685480"/>
    <lineage>
        <taxon>Eukaryota</taxon>
        <taxon>Viridiplantae</taxon>
        <taxon>Streptophyta</taxon>
        <taxon>Embryophyta</taxon>
        <taxon>Tracheophyta</taxon>
        <taxon>Spermatophyta</taxon>
        <taxon>Magnoliopsida</taxon>
        <taxon>eudicotyledons</taxon>
        <taxon>Gunneridae</taxon>
        <taxon>Pentapetalae</taxon>
        <taxon>rosids</taxon>
        <taxon>malvids</taxon>
        <taxon>Brassicales</taxon>
        <taxon>Brassicaceae</taxon>
        <taxon>Coluteocarpeae</taxon>
        <taxon>Microthlaspi</taxon>
    </lineage>
</organism>
<feature type="region of interest" description="Disordered" evidence="3">
    <location>
        <begin position="773"/>
        <end position="916"/>
    </location>
</feature>
<reference evidence="6" key="1">
    <citation type="submission" date="2020-01" db="EMBL/GenBank/DDBJ databases">
        <authorList>
            <person name="Mishra B."/>
        </authorList>
    </citation>
    <scope>NUCLEOTIDE SEQUENCE [LARGE SCALE GENOMIC DNA]</scope>
</reference>
<dbReference type="Pfam" id="PF14223">
    <property type="entry name" value="Retrotran_gag_2"/>
    <property type="match status" value="1"/>
</dbReference>
<dbReference type="GO" id="GO:0003676">
    <property type="term" value="F:nucleic acid binding"/>
    <property type="evidence" value="ECO:0007669"/>
    <property type="project" value="InterPro"/>
</dbReference>
<proteinExistence type="predicted"/>
<feature type="domain" description="CCHC-type" evidence="4">
    <location>
        <begin position="287"/>
        <end position="303"/>
    </location>
</feature>
<dbReference type="Gene3D" id="3.30.420.10">
    <property type="entry name" value="Ribonuclease H-like superfamily/Ribonuclease H"/>
    <property type="match status" value="1"/>
</dbReference>
<evidence type="ECO:0000313" key="7">
    <source>
        <dbReference type="Proteomes" id="UP000467841"/>
    </source>
</evidence>
<evidence type="ECO:0000259" key="4">
    <source>
        <dbReference type="PROSITE" id="PS50158"/>
    </source>
</evidence>
<dbReference type="InterPro" id="IPR057670">
    <property type="entry name" value="SH3_retrovirus"/>
</dbReference>
<feature type="compositionally biased region" description="Low complexity" evidence="3">
    <location>
        <begin position="242"/>
        <end position="268"/>
    </location>
</feature>
<dbReference type="OrthoDB" id="1737296at2759"/>
<evidence type="ECO:0000256" key="3">
    <source>
        <dbReference type="SAM" id="MobiDB-lite"/>
    </source>
</evidence>
<feature type="domain" description="Integrase catalytic" evidence="5">
    <location>
        <begin position="529"/>
        <end position="604"/>
    </location>
</feature>
<accession>A0A6D2JD59</accession>
<keyword evidence="1" id="KW-0064">Aspartyl protease</keyword>
<dbReference type="GO" id="GO:0015074">
    <property type="term" value="P:DNA integration"/>
    <property type="evidence" value="ECO:0007669"/>
    <property type="project" value="InterPro"/>
</dbReference>
<name>A0A6D2JD59_9BRAS</name>
<evidence type="ECO:0000256" key="1">
    <source>
        <dbReference type="ARBA" id="ARBA00022750"/>
    </source>
</evidence>
<dbReference type="EMBL" id="CACVBM020001180">
    <property type="protein sequence ID" value="CAA7037663.1"/>
    <property type="molecule type" value="Genomic_DNA"/>
</dbReference>
<dbReference type="Pfam" id="PF25597">
    <property type="entry name" value="SH3_retrovirus"/>
    <property type="match status" value="1"/>
</dbReference>
<keyword evidence="2" id="KW-0479">Metal-binding</keyword>
<sequence>MSSSDNTSPTIAETIPVTNSALLTVNMTHVSKLTATNYLMWKIQIHALLDGYDLAGHIDGSAVILPATLTTGEAVSMNPAYTLWNRQDKLIFSYLIGAISTPLQPLVARASTAFEVWERLAQTYAKPSRGHIKQLKTQLKNWRKGSKTIDVFLQGVTTRLDQLAILGAAMEHEDQIDLILEGLPDDYKTVIDQVEGRDTPPSITELHEKLLNHEAKLLTTAEAMLPQVPVTANVAQQRNNHHNNNFRNNNNHSRNKNNQWQQSSSNWQSPPPQTRYDSYTPRPYLGKCQICGVQGHGAKRCPQFPQYQAHNNFNNQRPGPLTPWQPRANFAAGSGYSPDHWLLDSGATHHMTSDLHNLSLHQPYPGGNDVSLADGSSIPITHSSFKSLPTKYHPLRLQDVLFVPDIRKNFISVYRLCNTNRVSVEFFPASFQVKDLNTGTPLLQGKTRDELYEWPVSPSQVSALFASSNSTETSTSWHLRLGHPSTSILNTVVSQFSLPVTKQLSQAFSCSDCLINKSHKIPFSKSTITSSKPLEYLFSDVWSSPILSHDNFKYYVIFVDHFTRYTWLYPLKQKSHVKQTFIAFKSLVENRFQRKIGTLFSDNGERKHRHVVEMGMTLMSTASVPKQYWPYAFAVAVYLINRLPSPVIGLQSPFQILFGVAPNYDKLRVFGCACYPWLRPYNRHKLDDKSLRCAFLGYSITHSAYYCLHIPTGRLYTSRHVQFDESDFPFAFTQAPRVTDLDSTVSMEGPALIQLPSQSSPVVFPCSDLHSASSGPSLTAAPPQVSPLNAISSSSPSNSEPTAPIHNGPQPTAQQQSTQNTTLTQSPLNQPTSPQNQNSPILSSPSSASNSSSSESENSNSTTVSSSTTSSSTSDAPPPNPQPPNPPNLNPQNQNPQNPPNPQNPNPQNPIPENLHAMGTRSKAGIVKPNRRYLLSASVTSQCDFEPRTAAQALKDDKWRNAMDGEYNAQIQHRTWDLVPPLSSMVTCVGSKWIFTKKFHSSGVLNRYKARLVAQGYNQRPGLDYAETFSPVIKSTTIRVVLGAAVDGSWPLRQLDVNNVFLQGTLTDEVYMKQPPGFIDKDHPDYVCRLNKAIYGLKQAPRAWYIELKNYLLSVGFVNSLSDTSLFILHRGTSIIYMLVYVDDIVVTGNDSSLIQQTLDALALRFSIKDPEDLHYFLGIEARRTSSGLHLNQRK</sequence>
<dbReference type="InterPro" id="IPR013103">
    <property type="entry name" value="RVT_2"/>
</dbReference>
<feature type="compositionally biased region" description="Pro residues" evidence="3">
    <location>
        <begin position="897"/>
        <end position="910"/>
    </location>
</feature>
<keyword evidence="7" id="KW-1185">Reference proteome</keyword>
<dbReference type="SUPFAM" id="SSF53098">
    <property type="entry name" value="Ribonuclease H-like"/>
    <property type="match status" value="1"/>
</dbReference>
<dbReference type="InterPro" id="IPR036397">
    <property type="entry name" value="RNaseH_sf"/>
</dbReference>
<comment type="caution">
    <text evidence="6">The sequence shown here is derived from an EMBL/GenBank/DDBJ whole genome shotgun (WGS) entry which is preliminary data.</text>
</comment>
<evidence type="ECO:0000256" key="2">
    <source>
        <dbReference type="PROSITE-ProRule" id="PRU00047"/>
    </source>
</evidence>
<keyword evidence="2" id="KW-0863">Zinc-finger</keyword>
<feature type="region of interest" description="Disordered" evidence="3">
    <location>
        <begin position="240"/>
        <end position="279"/>
    </location>
</feature>
<dbReference type="InterPro" id="IPR012337">
    <property type="entry name" value="RNaseH-like_sf"/>
</dbReference>
<dbReference type="InterPro" id="IPR043502">
    <property type="entry name" value="DNA/RNA_pol_sf"/>
</dbReference>
<dbReference type="PROSITE" id="PS50994">
    <property type="entry name" value="INTEGRASE"/>
    <property type="match status" value="1"/>
</dbReference>
<keyword evidence="2" id="KW-0862">Zinc</keyword>
<dbReference type="PANTHER" id="PTHR47481:SF22">
    <property type="entry name" value="RETROTRANSPOSON GAG DOMAIN-CONTAINING PROTEIN"/>
    <property type="match status" value="1"/>
</dbReference>